<gene>
    <name evidence="2" type="ORF">D1224_09915</name>
</gene>
<protein>
    <submittedName>
        <fullName evidence="2">AhpC/TSA family protein</fullName>
    </submittedName>
</protein>
<name>A0A399R0R1_9PROT</name>
<dbReference type="InterPro" id="IPR036249">
    <property type="entry name" value="Thioredoxin-like_sf"/>
</dbReference>
<keyword evidence="3" id="KW-1185">Reference proteome</keyword>
<dbReference type="Pfam" id="PF00578">
    <property type="entry name" value="AhpC-TSA"/>
    <property type="match status" value="1"/>
</dbReference>
<organism evidence="2 3">
    <name type="scientific">Henriciella barbarensis</name>
    <dbReference type="NCBI Taxonomy" id="86342"/>
    <lineage>
        <taxon>Bacteria</taxon>
        <taxon>Pseudomonadati</taxon>
        <taxon>Pseudomonadota</taxon>
        <taxon>Alphaproteobacteria</taxon>
        <taxon>Hyphomonadales</taxon>
        <taxon>Hyphomonadaceae</taxon>
        <taxon>Henriciella</taxon>
    </lineage>
</organism>
<feature type="domain" description="Thioredoxin" evidence="1">
    <location>
        <begin position="4"/>
        <end position="163"/>
    </location>
</feature>
<dbReference type="EMBL" id="QWGB01000005">
    <property type="protein sequence ID" value="RIJ24523.1"/>
    <property type="molecule type" value="Genomic_DNA"/>
</dbReference>
<sequence>MTEIKPGQNAAPLSLSLINGTKWSLSEQDDNAHPWRMVVVYRGLHCPLCKKQLKELSGKLKEIADKGISVVAATMEEKSRADKAHEEWELDQLPIAYEIGEDFIEKFGLYTSSAINDDEPDVFAEPALLVFKGTDYHMGWVQSVPFARPALDDVVETIAFVEKKDYPPRGTR</sequence>
<dbReference type="Proteomes" id="UP000265431">
    <property type="component" value="Unassembled WGS sequence"/>
</dbReference>
<dbReference type="PROSITE" id="PS51352">
    <property type="entry name" value="THIOREDOXIN_2"/>
    <property type="match status" value="1"/>
</dbReference>
<dbReference type="GO" id="GO:0016491">
    <property type="term" value="F:oxidoreductase activity"/>
    <property type="evidence" value="ECO:0007669"/>
    <property type="project" value="InterPro"/>
</dbReference>
<comment type="caution">
    <text evidence="2">The sequence shown here is derived from an EMBL/GenBank/DDBJ whole genome shotgun (WGS) entry which is preliminary data.</text>
</comment>
<proteinExistence type="predicted"/>
<reference evidence="2 3" key="1">
    <citation type="submission" date="2018-08" db="EMBL/GenBank/DDBJ databases">
        <title>Henriciella mobilis sp. nov., isolated from seawater.</title>
        <authorList>
            <person name="Cheng H."/>
            <person name="Wu Y.-H."/>
            <person name="Xu X.-W."/>
            <person name="Guo L.-L."/>
        </authorList>
    </citation>
    <scope>NUCLEOTIDE SEQUENCE [LARGE SCALE GENOMIC DNA]</scope>
    <source>
        <strain evidence="2 3">CCUG66934</strain>
    </source>
</reference>
<dbReference type="OrthoDB" id="9809746at2"/>
<dbReference type="GO" id="GO:0016209">
    <property type="term" value="F:antioxidant activity"/>
    <property type="evidence" value="ECO:0007669"/>
    <property type="project" value="InterPro"/>
</dbReference>
<dbReference type="Gene3D" id="3.40.30.10">
    <property type="entry name" value="Glutaredoxin"/>
    <property type="match status" value="1"/>
</dbReference>
<dbReference type="SUPFAM" id="SSF52833">
    <property type="entry name" value="Thioredoxin-like"/>
    <property type="match status" value="1"/>
</dbReference>
<dbReference type="InterPro" id="IPR013766">
    <property type="entry name" value="Thioredoxin_domain"/>
</dbReference>
<dbReference type="InterPro" id="IPR000866">
    <property type="entry name" value="AhpC/TSA"/>
</dbReference>
<dbReference type="RefSeq" id="WP_119379712.1">
    <property type="nucleotide sequence ID" value="NZ_QWGB01000005.1"/>
</dbReference>
<dbReference type="AlphaFoldDB" id="A0A399R0R1"/>
<evidence type="ECO:0000259" key="1">
    <source>
        <dbReference type="PROSITE" id="PS51352"/>
    </source>
</evidence>
<evidence type="ECO:0000313" key="3">
    <source>
        <dbReference type="Proteomes" id="UP000265431"/>
    </source>
</evidence>
<evidence type="ECO:0000313" key="2">
    <source>
        <dbReference type="EMBL" id="RIJ24523.1"/>
    </source>
</evidence>
<accession>A0A399R0R1</accession>